<evidence type="ECO:0000313" key="9">
    <source>
        <dbReference type="EMBL" id="KAF5393257.1"/>
    </source>
</evidence>
<accession>A0A8H5I1E1</accession>
<dbReference type="GO" id="GO:0032299">
    <property type="term" value="C:ribonuclease H2 complex"/>
    <property type="evidence" value="ECO:0007669"/>
    <property type="project" value="InterPro"/>
</dbReference>
<organism evidence="9 10">
    <name type="scientific">Collybiopsis confluens</name>
    <dbReference type="NCBI Taxonomy" id="2823264"/>
    <lineage>
        <taxon>Eukaryota</taxon>
        <taxon>Fungi</taxon>
        <taxon>Dikarya</taxon>
        <taxon>Basidiomycota</taxon>
        <taxon>Agaricomycotina</taxon>
        <taxon>Agaricomycetes</taxon>
        <taxon>Agaricomycetidae</taxon>
        <taxon>Agaricales</taxon>
        <taxon>Marasmiineae</taxon>
        <taxon>Omphalotaceae</taxon>
        <taxon>Collybiopsis</taxon>
    </lineage>
</organism>
<comment type="function">
    <text evidence="4">Non catalytic subunit of RNase H2, an endonuclease that specifically degrades the RNA of RNA:DNA hybrids. Participates in DNA replication, possibly by mediating the removal of lagging-strand Okazaki fragment RNA primers during DNA replication. Mediates the excision of single ribonucleotides from DNA:RNA duplexes.</text>
</comment>
<dbReference type="GO" id="GO:0005654">
    <property type="term" value="C:nucleoplasm"/>
    <property type="evidence" value="ECO:0007669"/>
    <property type="project" value="TreeGrafter"/>
</dbReference>
<name>A0A8H5I1E1_9AGAR</name>
<reference evidence="9 10" key="1">
    <citation type="journal article" date="2020" name="ISME J.">
        <title>Uncovering the hidden diversity of litter-decomposition mechanisms in mushroom-forming fungi.</title>
        <authorList>
            <person name="Floudas D."/>
            <person name="Bentzer J."/>
            <person name="Ahren D."/>
            <person name="Johansson T."/>
            <person name="Persson P."/>
            <person name="Tunlid A."/>
        </authorList>
    </citation>
    <scope>NUCLEOTIDE SEQUENCE [LARGE SCALE GENOMIC DNA]</scope>
    <source>
        <strain evidence="9 10">CBS 406.79</strain>
    </source>
</reference>
<evidence type="ECO:0000256" key="3">
    <source>
        <dbReference type="ARBA" id="ARBA00023242"/>
    </source>
</evidence>
<dbReference type="OrthoDB" id="29098at2759"/>
<dbReference type="AlphaFoldDB" id="A0A8H5I1E1"/>
<evidence type="ECO:0000313" key="10">
    <source>
        <dbReference type="Proteomes" id="UP000518752"/>
    </source>
</evidence>
<feature type="region of interest" description="Disordered" evidence="6">
    <location>
        <begin position="258"/>
        <end position="285"/>
    </location>
</feature>
<feature type="domain" description="Ribonuclease H2 subunit B wHTH" evidence="7">
    <location>
        <begin position="82"/>
        <end position="228"/>
    </location>
</feature>
<sequence>MAVHVGILPDGVVRSLLEAEDRPLIIRLPHPRTGLPTLFLPHQGGIAEVQAVEPVNSRSWFVGNQVVSDGKLLMITPVDPAFLLVPIVRSILPTDGTPGHFRTSDDIFEEAVGRLSEVSWEAIEARDVMKFASLECATHALSRVCDVQDIPPDITTYRYSATNFIHYLQLKVRNLLDTGIIDDSRMMVRSLAKDGLMEDGHERLLEAGRLKIACDLVGQYLPPDILGMLTASYSCLPELDAYLDRIEEDRRQRAQQLTTTATKRGKAAVKETPTNKLGKRKGSQGLEKLKKVNTDGMAKLSTFFTKKT</sequence>
<dbReference type="Proteomes" id="UP000518752">
    <property type="component" value="Unassembled WGS sequence"/>
</dbReference>
<dbReference type="CDD" id="cd09270">
    <property type="entry name" value="RNase_H2-B"/>
    <property type="match status" value="1"/>
</dbReference>
<dbReference type="GO" id="GO:0006401">
    <property type="term" value="P:RNA catabolic process"/>
    <property type="evidence" value="ECO:0007669"/>
    <property type="project" value="TreeGrafter"/>
</dbReference>
<comment type="caution">
    <text evidence="9">The sequence shown here is derived from an EMBL/GenBank/DDBJ whole genome shotgun (WGS) entry which is preliminary data.</text>
</comment>
<evidence type="ECO:0000259" key="7">
    <source>
        <dbReference type="Pfam" id="PF09468"/>
    </source>
</evidence>
<comment type="subcellular location">
    <subcellularLocation>
        <location evidence="1">Nucleus</location>
    </subcellularLocation>
</comment>
<keyword evidence="10" id="KW-1185">Reference proteome</keyword>
<gene>
    <name evidence="9" type="ORF">D9757_000761</name>
</gene>
<dbReference type="InterPro" id="IPR019024">
    <property type="entry name" value="RNase_H2_suB_wHTH"/>
</dbReference>
<dbReference type="PANTHER" id="PTHR13383">
    <property type="entry name" value="RIBONUCLEASE H2 SUBUNIT B"/>
    <property type="match status" value="1"/>
</dbReference>
<dbReference type="InterPro" id="IPR041195">
    <property type="entry name" value="Rnh202_N"/>
</dbReference>
<dbReference type="Gene3D" id="1.10.20.120">
    <property type="match status" value="1"/>
</dbReference>
<evidence type="ECO:0000256" key="2">
    <source>
        <dbReference type="ARBA" id="ARBA00019062"/>
    </source>
</evidence>
<evidence type="ECO:0000256" key="4">
    <source>
        <dbReference type="ARBA" id="ARBA00024778"/>
    </source>
</evidence>
<dbReference type="Pfam" id="PF09468">
    <property type="entry name" value="RNase_H2-Ydr279"/>
    <property type="match status" value="1"/>
</dbReference>
<proteinExistence type="predicted"/>
<dbReference type="PANTHER" id="PTHR13383:SF11">
    <property type="entry name" value="RIBONUCLEASE H2 SUBUNIT B"/>
    <property type="match status" value="1"/>
</dbReference>
<dbReference type="EMBL" id="JAACJN010000002">
    <property type="protein sequence ID" value="KAF5393257.1"/>
    <property type="molecule type" value="Genomic_DNA"/>
</dbReference>
<evidence type="ECO:0000256" key="1">
    <source>
        <dbReference type="ARBA" id="ARBA00004123"/>
    </source>
</evidence>
<evidence type="ECO:0000259" key="8">
    <source>
        <dbReference type="Pfam" id="PF17745"/>
    </source>
</evidence>
<feature type="domain" description="Rnh202 triple barrel" evidence="8">
    <location>
        <begin position="22"/>
        <end position="79"/>
    </location>
</feature>
<dbReference type="Pfam" id="PF17745">
    <property type="entry name" value="Ydr279_N"/>
    <property type="match status" value="1"/>
</dbReference>
<dbReference type="Gene3D" id="2.20.25.530">
    <property type="match status" value="1"/>
</dbReference>
<protein>
    <recommendedName>
        <fullName evidence="2">Ribonuclease H2 subunit B</fullName>
    </recommendedName>
    <alternativeName>
        <fullName evidence="5">Ribonuclease HI subunit B</fullName>
    </alternativeName>
</protein>
<evidence type="ECO:0000256" key="6">
    <source>
        <dbReference type="SAM" id="MobiDB-lite"/>
    </source>
</evidence>
<evidence type="ECO:0000256" key="5">
    <source>
        <dbReference type="ARBA" id="ARBA00033464"/>
    </source>
</evidence>
<keyword evidence="3" id="KW-0539">Nucleus</keyword>
<dbReference type="InterPro" id="IPR040456">
    <property type="entry name" value="RNase_H2_suB"/>
</dbReference>